<name>L9LDR7_TUPCH</name>
<sequence length="212" mass="23542">MYNDIMRDTHGGDTDPQKPAQDTRVCYTCRARTRPRGVSCASLPSAMYNDIMRDTHGGDTDPQKPAQVPLEHQWLPAHGGSNSRPRRAAVSGLAVLSGLRTDRRVVRVSLDPFPPPAVWPAWTQQLPGVALGSLFLPLVPGEDIASHLLSITSYLECSVRPWYMARFPTHHHHKHSLHGLGQVAIRLGLSWLTGSQRRSRYLMGAWAAEKTQ</sequence>
<gene>
    <name evidence="2" type="ORF">TREES_T100008507</name>
</gene>
<feature type="region of interest" description="Disordered" evidence="1">
    <location>
        <begin position="1"/>
        <end position="21"/>
    </location>
</feature>
<dbReference type="AlphaFoldDB" id="L9LDR7"/>
<accession>L9LDR7</accession>
<organism evidence="2 3">
    <name type="scientific">Tupaia chinensis</name>
    <name type="common">Chinese tree shrew</name>
    <name type="synonym">Tupaia belangeri chinensis</name>
    <dbReference type="NCBI Taxonomy" id="246437"/>
    <lineage>
        <taxon>Eukaryota</taxon>
        <taxon>Metazoa</taxon>
        <taxon>Chordata</taxon>
        <taxon>Craniata</taxon>
        <taxon>Vertebrata</taxon>
        <taxon>Euteleostomi</taxon>
        <taxon>Mammalia</taxon>
        <taxon>Eutheria</taxon>
        <taxon>Euarchontoglires</taxon>
        <taxon>Scandentia</taxon>
        <taxon>Tupaiidae</taxon>
        <taxon>Tupaia</taxon>
    </lineage>
</organism>
<reference evidence="3" key="1">
    <citation type="submission" date="2012-07" db="EMBL/GenBank/DDBJ databases">
        <title>Genome of the Chinese tree shrew, a rising model animal genetically related to primates.</title>
        <authorList>
            <person name="Zhang G."/>
            <person name="Fan Y."/>
            <person name="Yao Y."/>
            <person name="Huang Z."/>
        </authorList>
    </citation>
    <scope>NUCLEOTIDE SEQUENCE [LARGE SCALE GENOMIC DNA]</scope>
</reference>
<evidence type="ECO:0000313" key="2">
    <source>
        <dbReference type="EMBL" id="ELW71892.1"/>
    </source>
</evidence>
<feature type="compositionally biased region" description="Basic and acidic residues" evidence="1">
    <location>
        <begin position="1"/>
        <end position="16"/>
    </location>
</feature>
<dbReference type="InParanoid" id="L9LDR7"/>
<keyword evidence="3" id="KW-1185">Reference proteome</keyword>
<proteinExistence type="predicted"/>
<reference evidence="3" key="2">
    <citation type="journal article" date="2013" name="Nat. Commun.">
        <title>Genome of the Chinese tree shrew.</title>
        <authorList>
            <person name="Fan Y."/>
            <person name="Huang Z.Y."/>
            <person name="Cao C.C."/>
            <person name="Chen C.S."/>
            <person name="Chen Y.X."/>
            <person name="Fan D.D."/>
            <person name="He J."/>
            <person name="Hou H.L."/>
            <person name="Hu L."/>
            <person name="Hu X.T."/>
            <person name="Jiang X.T."/>
            <person name="Lai R."/>
            <person name="Lang Y.S."/>
            <person name="Liang B."/>
            <person name="Liao S.G."/>
            <person name="Mu D."/>
            <person name="Ma Y.Y."/>
            <person name="Niu Y.Y."/>
            <person name="Sun X.Q."/>
            <person name="Xia J.Q."/>
            <person name="Xiao J."/>
            <person name="Xiong Z.Q."/>
            <person name="Xu L."/>
            <person name="Yang L."/>
            <person name="Zhang Y."/>
            <person name="Zhao W."/>
            <person name="Zhao X.D."/>
            <person name="Zheng Y.T."/>
            <person name="Zhou J.M."/>
            <person name="Zhu Y.B."/>
            <person name="Zhang G.J."/>
            <person name="Wang J."/>
            <person name="Yao Y.G."/>
        </authorList>
    </citation>
    <scope>NUCLEOTIDE SEQUENCE [LARGE SCALE GENOMIC DNA]</scope>
</reference>
<evidence type="ECO:0000256" key="1">
    <source>
        <dbReference type="SAM" id="MobiDB-lite"/>
    </source>
</evidence>
<dbReference type="EMBL" id="KB320452">
    <property type="protein sequence ID" value="ELW71892.1"/>
    <property type="molecule type" value="Genomic_DNA"/>
</dbReference>
<dbReference type="Proteomes" id="UP000011518">
    <property type="component" value="Unassembled WGS sequence"/>
</dbReference>
<protein>
    <submittedName>
        <fullName evidence="2">Uncharacterized protein</fullName>
    </submittedName>
</protein>
<evidence type="ECO:0000313" key="3">
    <source>
        <dbReference type="Proteomes" id="UP000011518"/>
    </source>
</evidence>